<dbReference type="InterPro" id="IPR037523">
    <property type="entry name" value="VOC_core"/>
</dbReference>
<dbReference type="PANTHER" id="PTHR33993:SF14">
    <property type="entry name" value="GB|AAF24581.1"/>
    <property type="match status" value="1"/>
</dbReference>
<accession>A0ABP4CFR3</accession>
<dbReference type="Proteomes" id="UP001500665">
    <property type="component" value="Unassembled WGS sequence"/>
</dbReference>
<dbReference type="RefSeq" id="WP_106396702.1">
    <property type="nucleotide sequence ID" value="NZ_BAAAHH010000041.1"/>
</dbReference>
<dbReference type="SUPFAM" id="SSF54593">
    <property type="entry name" value="Glyoxalase/Bleomycin resistance protein/Dihydroxybiphenyl dioxygenase"/>
    <property type="match status" value="1"/>
</dbReference>
<protein>
    <recommendedName>
        <fullName evidence="1">VOC domain-containing protein</fullName>
    </recommendedName>
</protein>
<dbReference type="PROSITE" id="PS51819">
    <property type="entry name" value="VOC"/>
    <property type="match status" value="1"/>
</dbReference>
<comment type="caution">
    <text evidence="2">The sequence shown here is derived from an EMBL/GenBank/DDBJ whole genome shotgun (WGS) entry which is preliminary data.</text>
</comment>
<dbReference type="Gene3D" id="3.10.180.10">
    <property type="entry name" value="2,3-Dihydroxybiphenyl 1,2-Dioxygenase, domain 1"/>
    <property type="match status" value="1"/>
</dbReference>
<evidence type="ECO:0000313" key="3">
    <source>
        <dbReference type="Proteomes" id="UP001500665"/>
    </source>
</evidence>
<dbReference type="PANTHER" id="PTHR33993">
    <property type="entry name" value="GLYOXALASE-RELATED"/>
    <property type="match status" value="1"/>
</dbReference>
<keyword evidence="3" id="KW-1185">Reference proteome</keyword>
<name>A0ABP4CFR3_9ACTN</name>
<evidence type="ECO:0000259" key="1">
    <source>
        <dbReference type="PROSITE" id="PS51819"/>
    </source>
</evidence>
<proteinExistence type="predicted"/>
<dbReference type="InterPro" id="IPR029068">
    <property type="entry name" value="Glyas_Bleomycin-R_OHBP_Dase"/>
</dbReference>
<sequence>MPEVLGYAWGRPSWSGLHSSDIEASKAFYGMLFGWESYVLSSDLVGDYTVFTLPGPTGGEVSGMSATTDSSSPATWLLYFQTPDSQESLQRVPDLGGRVLLPPTEMEDLGLLGLAQDAEGVEFGLWQPYRHQGASVVDEPGALSWVELASRDLSAPVASMRNSWAGGR</sequence>
<evidence type="ECO:0000313" key="2">
    <source>
        <dbReference type="EMBL" id="GAA0966108.1"/>
    </source>
</evidence>
<dbReference type="CDD" id="cd07247">
    <property type="entry name" value="SgaA_N_like"/>
    <property type="match status" value="1"/>
</dbReference>
<feature type="domain" description="VOC" evidence="1">
    <location>
        <begin position="11"/>
        <end position="128"/>
    </location>
</feature>
<gene>
    <name evidence="2" type="ORF">GCM10009550_67760</name>
</gene>
<dbReference type="EMBL" id="BAAAHH010000041">
    <property type="protein sequence ID" value="GAA0966108.1"/>
    <property type="molecule type" value="Genomic_DNA"/>
</dbReference>
<reference evidence="3" key="1">
    <citation type="journal article" date="2019" name="Int. J. Syst. Evol. Microbiol.">
        <title>The Global Catalogue of Microorganisms (GCM) 10K type strain sequencing project: providing services to taxonomists for standard genome sequencing and annotation.</title>
        <authorList>
            <consortium name="The Broad Institute Genomics Platform"/>
            <consortium name="The Broad Institute Genome Sequencing Center for Infectious Disease"/>
            <person name="Wu L."/>
            <person name="Ma J."/>
        </authorList>
    </citation>
    <scope>NUCLEOTIDE SEQUENCE [LARGE SCALE GENOMIC DNA]</scope>
    <source>
        <strain evidence="3">JCM 10696</strain>
    </source>
</reference>
<organism evidence="2 3">
    <name type="scientific">Actinocorallia libanotica</name>
    <dbReference type="NCBI Taxonomy" id="46162"/>
    <lineage>
        <taxon>Bacteria</taxon>
        <taxon>Bacillati</taxon>
        <taxon>Actinomycetota</taxon>
        <taxon>Actinomycetes</taxon>
        <taxon>Streptosporangiales</taxon>
        <taxon>Thermomonosporaceae</taxon>
        <taxon>Actinocorallia</taxon>
    </lineage>
</organism>
<dbReference type="InterPro" id="IPR052164">
    <property type="entry name" value="Anthracycline_SecMetBiosynth"/>
</dbReference>